<feature type="domain" description="Thioredoxin" evidence="2">
    <location>
        <begin position="13"/>
        <end position="150"/>
    </location>
</feature>
<comment type="caution">
    <text evidence="3">The sequence shown here is derived from an EMBL/GenBank/DDBJ whole genome shotgun (WGS) entry which is preliminary data.</text>
</comment>
<proteinExistence type="predicted"/>
<dbReference type="GO" id="GO:0016491">
    <property type="term" value="F:oxidoreductase activity"/>
    <property type="evidence" value="ECO:0007669"/>
    <property type="project" value="InterPro"/>
</dbReference>
<accession>A0A3M0BII6</accession>
<dbReference type="PROSITE" id="PS51352">
    <property type="entry name" value="THIOREDOXIN_2"/>
    <property type="match status" value="1"/>
</dbReference>
<dbReference type="InterPro" id="IPR036249">
    <property type="entry name" value="Thioredoxin-like_sf"/>
</dbReference>
<keyword evidence="4" id="KW-1185">Reference proteome</keyword>
<dbReference type="AlphaFoldDB" id="A0A3M0BII6"/>
<dbReference type="GO" id="GO:0016209">
    <property type="term" value="F:antioxidant activity"/>
    <property type="evidence" value="ECO:0007669"/>
    <property type="project" value="InterPro"/>
</dbReference>
<name>A0A3M0BII6_9AQUI</name>
<dbReference type="SUPFAM" id="SSF52833">
    <property type="entry name" value="Thioredoxin-like"/>
    <property type="match status" value="1"/>
</dbReference>
<keyword evidence="3" id="KW-0413">Isomerase</keyword>
<dbReference type="CDD" id="cd02966">
    <property type="entry name" value="TlpA_like_family"/>
    <property type="match status" value="1"/>
</dbReference>
<dbReference type="GO" id="GO:0016853">
    <property type="term" value="F:isomerase activity"/>
    <property type="evidence" value="ECO:0007669"/>
    <property type="project" value="UniProtKB-KW"/>
</dbReference>
<dbReference type="InterPro" id="IPR017937">
    <property type="entry name" value="Thioredoxin_CS"/>
</dbReference>
<evidence type="ECO:0000313" key="4">
    <source>
        <dbReference type="Proteomes" id="UP000280842"/>
    </source>
</evidence>
<dbReference type="Pfam" id="PF00578">
    <property type="entry name" value="AhpC-TSA"/>
    <property type="match status" value="1"/>
</dbReference>
<evidence type="ECO:0000256" key="1">
    <source>
        <dbReference type="ARBA" id="ARBA00023284"/>
    </source>
</evidence>
<gene>
    <name evidence="3" type="ORF">CLV39_0846</name>
</gene>
<organism evidence="3 4">
    <name type="scientific">Hydrogenothermus marinus</name>
    <dbReference type="NCBI Taxonomy" id="133270"/>
    <lineage>
        <taxon>Bacteria</taxon>
        <taxon>Pseudomonadati</taxon>
        <taxon>Aquificota</taxon>
        <taxon>Aquificia</taxon>
        <taxon>Aquificales</taxon>
        <taxon>Hydrogenothermaceae</taxon>
        <taxon>Hydrogenothermus</taxon>
    </lineage>
</organism>
<dbReference type="InterPro" id="IPR000866">
    <property type="entry name" value="AhpC/TSA"/>
</dbReference>
<reference evidence="3 4" key="1">
    <citation type="submission" date="2018-10" db="EMBL/GenBank/DDBJ databases">
        <title>Genomic Encyclopedia of Archaeal and Bacterial Type Strains, Phase II (KMG-II): from individual species to whole genera.</title>
        <authorList>
            <person name="Goeker M."/>
        </authorList>
    </citation>
    <scope>NUCLEOTIDE SEQUENCE [LARGE SCALE GENOMIC DNA]</scope>
    <source>
        <strain evidence="3 4">VM1</strain>
    </source>
</reference>
<dbReference type="InterPro" id="IPR013766">
    <property type="entry name" value="Thioredoxin_domain"/>
</dbReference>
<dbReference type="PANTHER" id="PTHR42852:SF13">
    <property type="entry name" value="PROTEIN DIPZ"/>
    <property type="match status" value="1"/>
</dbReference>
<dbReference type="PANTHER" id="PTHR42852">
    <property type="entry name" value="THIOL:DISULFIDE INTERCHANGE PROTEIN DSBE"/>
    <property type="match status" value="1"/>
</dbReference>
<evidence type="ECO:0000259" key="2">
    <source>
        <dbReference type="PROSITE" id="PS51352"/>
    </source>
</evidence>
<dbReference type="EMBL" id="REFO01000011">
    <property type="protein sequence ID" value="RMA97190.1"/>
    <property type="molecule type" value="Genomic_DNA"/>
</dbReference>
<dbReference type="InterPro" id="IPR050553">
    <property type="entry name" value="Thioredoxin_ResA/DsbE_sf"/>
</dbReference>
<dbReference type="OrthoDB" id="25753at2"/>
<dbReference type="Gene3D" id="3.40.30.10">
    <property type="entry name" value="Glutaredoxin"/>
    <property type="match status" value="1"/>
</dbReference>
<dbReference type="PROSITE" id="PS00194">
    <property type="entry name" value="THIOREDOXIN_1"/>
    <property type="match status" value="1"/>
</dbReference>
<dbReference type="Proteomes" id="UP000280842">
    <property type="component" value="Unassembled WGS sequence"/>
</dbReference>
<sequence>MRLLLIILILFGFSFAKTIPDFKLLDENRKVVKRDDLKGKPSVLIFWGLYCGSCKKELPIIEKYYERYKNKINFYAIVLESENSKDVEEIKKAWGFNIPVLLNGKKIMYKYKIFGVPISYFVDKDLKVKKILIGKVPEEKIKKEIENLLK</sequence>
<dbReference type="RefSeq" id="WP_121922976.1">
    <property type="nucleotide sequence ID" value="NZ_REFO01000011.1"/>
</dbReference>
<protein>
    <submittedName>
        <fullName evidence="3">Thiol-disulfide isomerase/thioredoxin</fullName>
    </submittedName>
</protein>
<keyword evidence="1" id="KW-0676">Redox-active center</keyword>
<evidence type="ECO:0000313" key="3">
    <source>
        <dbReference type="EMBL" id="RMA97190.1"/>
    </source>
</evidence>